<keyword evidence="3" id="KW-1185">Reference proteome</keyword>
<name>W2S564_CYPE1</name>
<feature type="domain" description="Alpha/beta hydrolase fold-3" evidence="1">
    <location>
        <begin position="77"/>
        <end position="154"/>
    </location>
</feature>
<dbReference type="InterPro" id="IPR029058">
    <property type="entry name" value="AB_hydrolase_fold"/>
</dbReference>
<dbReference type="STRING" id="1220924.W2S564"/>
<accession>W2S564</accession>
<dbReference type="VEuPathDB" id="FungiDB:HMPREF1541_02347"/>
<dbReference type="Gene3D" id="3.40.50.1820">
    <property type="entry name" value="alpha/beta hydrolase"/>
    <property type="match status" value="1"/>
</dbReference>
<reference evidence="2 3" key="1">
    <citation type="submission" date="2013-03" db="EMBL/GenBank/DDBJ databases">
        <title>The Genome Sequence of Phialophora europaea CBS 101466.</title>
        <authorList>
            <consortium name="The Broad Institute Genomics Platform"/>
            <person name="Cuomo C."/>
            <person name="de Hoog S."/>
            <person name="Gorbushina A."/>
            <person name="Walker B."/>
            <person name="Young S.K."/>
            <person name="Zeng Q."/>
            <person name="Gargeya S."/>
            <person name="Fitzgerald M."/>
            <person name="Haas B."/>
            <person name="Abouelleil A."/>
            <person name="Allen A.W."/>
            <person name="Alvarado L."/>
            <person name="Arachchi H.M."/>
            <person name="Berlin A.M."/>
            <person name="Chapman S.B."/>
            <person name="Gainer-Dewar J."/>
            <person name="Goldberg J."/>
            <person name="Griggs A."/>
            <person name="Gujja S."/>
            <person name="Hansen M."/>
            <person name="Howarth C."/>
            <person name="Imamovic A."/>
            <person name="Ireland A."/>
            <person name="Larimer J."/>
            <person name="McCowan C."/>
            <person name="Murphy C."/>
            <person name="Pearson M."/>
            <person name="Poon T.W."/>
            <person name="Priest M."/>
            <person name="Roberts A."/>
            <person name="Saif S."/>
            <person name="Shea T."/>
            <person name="Sisk P."/>
            <person name="Sykes S."/>
            <person name="Wortman J."/>
            <person name="Nusbaum C."/>
            <person name="Birren B."/>
        </authorList>
    </citation>
    <scope>NUCLEOTIDE SEQUENCE [LARGE SCALE GENOMIC DNA]</scope>
    <source>
        <strain evidence="2 3">CBS 101466</strain>
    </source>
</reference>
<gene>
    <name evidence="2" type="ORF">HMPREF1541_02347</name>
</gene>
<evidence type="ECO:0000313" key="3">
    <source>
        <dbReference type="Proteomes" id="UP000030752"/>
    </source>
</evidence>
<dbReference type="Pfam" id="PF07859">
    <property type="entry name" value="Abhydrolase_3"/>
    <property type="match status" value="1"/>
</dbReference>
<evidence type="ECO:0000259" key="1">
    <source>
        <dbReference type="Pfam" id="PF07859"/>
    </source>
</evidence>
<dbReference type="SUPFAM" id="SSF53474">
    <property type="entry name" value="alpha/beta-Hydrolases"/>
    <property type="match status" value="1"/>
</dbReference>
<evidence type="ECO:0000313" key="2">
    <source>
        <dbReference type="EMBL" id="ETN43188.1"/>
    </source>
</evidence>
<dbReference type="OrthoDB" id="408631at2759"/>
<protein>
    <recommendedName>
        <fullName evidence="1">Alpha/beta hydrolase fold-3 domain-containing protein</fullName>
    </recommendedName>
</protein>
<dbReference type="InParanoid" id="W2S564"/>
<dbReference type="Proteomes" id="UP000030752">
    <property type="component" value="Unassembled WGS sequence"/>
</dbReference>
<dbReference type="EMBL" id="KB822718">
    <property type="protein sequence ID" value="ETN43188.1"/>
    <property type="molecule type" value="Genomic_DNA"/>
</dbReference>
<dbReference type="GO" id="GO:0016787">
    <property type="term" value="F:hydrolase activity"/>
    <property type="evidence" value="ECO:0007669"/>
    <property type="project" value="InterPro"/>
</dbReference>
<dbReference type="GeneID" id="19969686"/>
<dbReference type="HOGENOM" id="CLU_1677823_0_0_1"/>
<dbReference type="RefSeq" id="XP_008714924.1">
    <property type="nucleotide sequence ID" value="XM_008716702.1"/>
</dbReference>
<proteinExistence type="predicted"/>
<dbReference type="AlphaFoldDB" id="W2S564"/>
<organism evidence="2 3">
    <name type="scientific">Cyphellophora europaea (strain CBS 101466)</name>
    <name type="common">Phialophora europaea</name>
    <dbReference type="NCBI Taxonomy" id="1220924"/>
    <lineage>
        <taxon>Eukaryota</taxon>
        <taxon>Fungi</taxon>
        <taxon>Dikarya</taxon>
        <taxon>Ascomycota</taxon>
        <taxon>Pezizomycotina</taxon>
        <taxon>Eurotiomycetes</taxon>
        <taxon>Chaetothyriomycetidae</taxon>
        <taxon>Chaetothyriales</taxon>
        <taxon>Cyphellophoraceae</taxon>
        <taxon>Cyphellophora</taxon>
    </lineage>
</organism>
<sequence length="157" mass="16693">MHSRTWLQGRLNLASTAAKCCGGADRGLGASLLPHLHSKREVPGSQSEECSSMCPSPATHDTSPLITLYSPQCFGTLLGGGVMRQIWELVVPKDEGRSPQISPLLNDLSDLPPHAIFVAGQDPLRDEGAAYAGKLEASGVKTSLPIYQGVPHTFGEF</sequence>
<dbReference type="InterPro" id="IPR013094">
    <property type="entry name" value="AB_hydrolase_3"/>
</dbReference>